<evidence type="ECO:0000256" key="11">
    <source>
        <dbReference type="ARBA" id="ARBA00023136"/>
    </source>
</evidence>
<dbReference type="GO" id="GO:0006511">
    <property type="term" value="P:ubiquitin-dependent protein catabolic process"/>
    <property type="evidence" value="ECO:0007669"/>
    <property type="project" value="TreeGrafter"/>
</dbReference>
<evidence type="ECO:0000256" key="3">
    <source>
        <dbReference type="ARBA" id="ARBA00012483"/>
    </source>
</evidence>
<evidence type="ECO:0000313" key="16">
    <source>
        <dbReference type="Proteomes" id="UP000321393"/>
    </source>
</evidence>
<evidence type="ECO:0000313" key="17">
    <source>
        <dbReference type="Proteomes" id="UP000321947"/>
    </source>
</evidence>
<evidence type="ECO:0000256" key="1">
    <source>
        <dbReference type="ARBA" id="ARBA00000900"/>
    </source>
</evidence>
<sequence length="149" mass="16612">MVFNKVFFFFYNNFIGFRSRPTRFKQATPLPHGGNSSLRPMPTDDCTIIALSSLEKALEGETCCVCLSSMGNTDGDGDKGVGNGTSVLPCLHEFHKVCVERWFEECRRTCPICRYSMEGGGGGSHEDETNQILTDEMVIWFSSFHTSGF</sequence>
<dbReference type="EMBL" id="SSTE01009989">
    <property type="protein sequence ID" value="KAA0052944.1"/>
    <property type="molecule type" value="Genomic_DNA"/>
</dbReference>
<protein>
    <recommendedName>
        <fullName evidence="3">RING-type E3 ubiquitin transferase</fullName>
        <ecNumber evidence="3">2.3.2.27</ecNumber>
    </recommendedName>
</protein>
<dbReference type="EC" id="2.3.2.27" evidence="3"/>
<comment type="subcellular location">
    <subcellularLocation>
        <location evidence="2">Membrane</location>
        <topology evidence="2">Multi-pass membrane protein</topology>
    </subcellularLocation>
</comment>
<dbReference type="Proteomes" id="UP000321393">
    <property type="component" value="Unassembled WGS sequence"/>
</dbReference>
<evidence type="ECO:0000256" key="2">
    <source>
        <dbReference type="ARBA" id="ARBA00004141"/>
    </source>
</evidence>
<evidence type="ECO:0000313" key="15">
    <source>
        <dbReference type="EMBL" id="TYK11400.1"/>
    </source>
</evidence>
<dbReference type="PROSITE" id="PS50089">
    <property type="entry name" value="ZF_RING_2"/>
    <property type="match status" value="1"/>
</dbReference>
<evidence type="ECO:0000256" key="7">
    <source>
        <dbReference type="ARBA" id="ARBA00022771"/>
    </source>
</evidence>
<dbReference type="Proteomes" id="UP000321947">
    <property type="component" value="Unassembled WGS sequence"/>
</dbReference>
<keyword evidence="8" id="KW-0833">Ubl conjugation pathway</keyword>
<keyword evidence="10" id="KW-1133">Transmembrane helix</keyword>
<dbReference type="PANTHER" id="PTHR45977">
    <property type="entry name" value="TARGET OF ERK KINASE MPK-1"/>
    <property type="match status" value="1"/>
</dbReference>
<dbReference type="Pfam" id="PF13639">
    <property type="entry name" value="zf-RING_2"/>
    <property type="match status" value="1"/>
</dbReference>
<evidence type="ECO:0000256" key="12">
    <source>
        <dbReference type="PROSITE-ProRule" id="PRU00175"/>
    </source>
</evidence>
<keyword evidence="5" id="KW-0812">Transmembrane</keyword>
<reference evidence="16 17" key="1">
    <citation type="submission" date="2019-08" db="EMBL/GenBank/DDBJ databases">
        <title>Draft genome sequences of two oriental melons (Cucumis melo L. var makuwa).</title>
        <authorList>
            <person name="Kwon S.-Y."/>
        </authorList>
    </citation>
    <scope>NUCLEOTIDE SEQUENCE [LARGE SCALE GENOMIC DNA]</scope>
    <source>
        <strain evidence="17">cv. Chang Bougi</strain>
        <strain evidence="16">cv. SW 3</strain>
        <tissue evidence="15">Leaf</tissue>
    </source>
</reference>
<gene>
    <name evidence="15" type="ORF">E5676_scaffold139G00530</name>
    <name evidence="14" type="ORF">E6C27_scaffold344G00520</name>
</gene>
<proteinExistence type="predicted"/>
<dbReference type="GO" id="GO:0061630">
    <property type="term" value="F:ubiquitin protein ligase activity"/>
    <property type="evidence" value="ECO:0007669"/>
    <property type="project" value="UniProtKB-EC"/>
</dbReference>
<dbReference type="SMART" id="SM00184">
    <property type="entry name" value="RING"/>
    <property type="match status" value="1"/>
</dbReference>
<keyword evidence="6" id="KW-0479">Metal-binding</keyword>
<feature type="domain" description="RING-type" evidence="13">
    <location>
        <begin position="63"/>
        <end position="114"/>
    </location>
</feature>
<evidence type="ECO:0000256" key="4">
    <source>
        <dbReference type="ARBA" id="ARBA00022679"/>
    </source>
</evidence>
<dbReference type="GO" id="GO:0016020">
    <property type="term" value="C:membrane"/>
    <property type="evidence" value="ECO:0007669"/>
    <property type="project" value="UniProtKB-SubCell"/>
</dbReference>
<evidence type="ECO:0000313" key="14">
    <source>
        <dbReference type="EMBL" id="KAA0052944.1"/>
    </source>
</evidence>
<dbReference type="PANTHER" id="PTHR45977:SF13">
    <property type="entry name" value="GB|AAF27103.1"/>
    <property type="match status" value="1"/>
</dbReference>
<evidence type="ECO:0000256" key="8">
    <source>
        <dbReference type="ARBA" id="ARBA00022786"/>
    </source>
</evidence>
<comment type="catalytic activity">
    <reaction evidence="1">
        <text>S-ubiquitinyl-[E2 ubiquitin-conjugating enzyme]-L-cysteine + [acceptor protein]-L-lysine = [E2 ubiquitin-conjugating enzyme]-L-cysteine + N(6)-ubiquitinyl-[acceptor protein]-L-lysine.</text>
        <dbReference type="EC" id="2.3.2.27"/>
    </reaction>
</comment>
<evidence type="ECO:0000256" key="9">
    <source>
        <dbReference type="ARBA" id="ARBA00022833"/>
    </source>
</evidence>
<dbReference type="AlphaFoldDB" id="A0A5D3CJ45"/>
<evidence type="ECO:0000256" key="10">
    <source>
        <dbReference type="ARBA" id="ARBA00022989"/>
    </source>
</evidence>
<keyword evidence="7 12" id="KW-0863">Zinc-finger</keyword>
<keyword evidence="9" id="KW-0862">Zinc</keyword>
<evidence type="ECO:0000259" key="13">
    <source>
        <dbReference type="PROSITE" id="PS50089"/>
    </source>
</evidence>
<keyword evidence="4" id="KW-0808">Transferase</keyword>
<organism evidence="15 17">
    <name type="scientific">Cucumis melo var. makuwa</name>
    <name type="common">Oriental melon</name>
    <dbReference type="NCBI Taxonomy" id="1194695"/>
    <lineage>
        <taxon>Eukaryota</taxon>
        <taxon>Viridiplantae</taxon>
        <taxon>Streptophyta</taxon>
        <taxon>Embryophyta</taxon>
        <taxon>Tracheophyta</taxon>
        <taxon>Spermatophyta</taxon>
        <taxon>Magnoliopsida</taxon>
        <taxon>eudicotyledons</taxon>
        <taxon>Gunneridae</taxon>
        <taxon>Pentapetalae</taxon>
        <taxon>rosids</taxon>
        <taxon>fabids</taxon>
        <taxon>Cucurbitales</taxon>
        <taxon>Cucurbitaceae</taxon>
        <taxon>Benincaseae</taxon>
        <taxon>Cucumis</taxon>
    </lineage>
</organism>
<dbReference type="GO" id="GO:0008270">
    <property type="term" value="F:zinc ion binding"/>
    <property type="evidence" value="ECO:0007669"/>
    <property type="project" value="UniProtKB-KW"/>
</dbReference>
<dbReference type="GO" id="GO:0016567">
    <property type="term" value="P:protein ubiquitination"/>
    <property type="evidence" value="ECO:0007669"/>
    <property type="project" value="TreeGrafter"/>
</dbReference>
<evidence type="ECO:0000256" key="6">
    <source>
        <dbReference type="ARBA" id="ARBA00022723"/>
    </source>
</evidence>
<dbReference type="SUPFAM" id="SSF57850">
    <property type="entry name" value="RING/U-box"/>
    <property type="match status" value="1"/>
</dbReference>
<dbReference type="EMBL" id="SSTD01010811">
    <property type="protein sequence ID" value="TYK11400.1"/>
    <property type="molecule type" value="Genomic_DNA"/>
</dbReference>
<name>A0A5D3CJ45_CUCMM</name>
<dbReference type="InterPro" id="IPR013083">
    <property type="entry name" value="Znf_RING/FYVE/PHD"/>
</dbReference>
<dbReference type="Gene3D" id="3.30.40.10">
    <property type="entry name" value="Zinc/RING finger domain, C3HC4 (zinc finger)"/>
    <property type="match status" value="1"/>
</dbReference>
<evidence type="ECO:0000256" key="5">
    <source>
        <dbReference type="ARBA" id="ARBA00022692"/>
    </source>
</evidence>
<comment type="caution">
    <text evidence="15">The sequence shown here is derived from an EMBL/GenBank/DDBJ whole genome shotgun (WGS) entry which is preliminary data.</text>
</comment>
<dbReference type="OrthoDB" id="8062037at2759"/>
<dbReference type="InterPro" id="IPR001841">
    <property type="entry name" value="Znf_RING"/>
</dbReference>
<dbReference type="GO" id="GO:0000325">
    <property type="term" value="C:plant-type vacuole"/>
    <property type="evidence" value="ECO:0007669"/>
    <property type="project" value="TreeGrafter"/>
</dbReference>
<keyword evidence="11" id="KW-0472">Membrane</keyword>
<accession>A0A5D3CJ45</accession>